<dbReference type="InterPro" id="IPR032095">
    <property type="entry name" value="Sacchrp_dh-like_C"/>
</dbReference>
<organism evidence="3 4">
    <name type="scientific">Aerophobetes bacterium</name>
    <dbReference type="NCBI Taxonomy" id="2030807"/>
    <lineage>
        <taxon>Bacteria</taxon>
        <taxon>Candidatus Aerophobota</taxon>
    </lineage>
</organism>
<dbReference type="Gene3D" id="3.30.360.10">
    <property type="entry name" value="Dihydrodipicolinate Reductase, domain 2"/>
    <property type="match status" value="1"/>
</dbReference>
<comment type="caution">
    <text evidence="3">The sequence shown here is derived from an EMBL/GenBank/DDBJ whole genome shotgun (WGS) entry which is preliminary data.</text>
</comment>
<evidence type="ECO:0000259" key="2">
    <source>
        <dbReference type="Pfam" id="PF16653"/>
    </source>
</evidence>
<evidence type="ECO:0000313" key="3">
    <source>
        <dbReference type="EMBL" id="RLE15124.1"/>
    </source>
</evidence>
<dbReference type="PANTHER" id="PTHR43796">
    <property type="entry name" value="CARBOXYNORSPERMIDINE SYNTHASE"/>
    <property type="match status" value="1"/>
</dbReference>
<dbReference type="PANTHER" id="PTHR43796:SF2">
    <property type="entry name" value="CARBOXYNORSPERMIDINE SYNTHASE"/>
    <property type="match status" value="1"/>
</dbReference>
<proteinExistence type="predicted"/>
<evidence type="ECO:0008006" key="5">
    <source>
        <dbReference type="Google" id="ProtNLM"/>
    </source>
</evidence>
<feature type="domain" description="Saccharopine dehydrogenase NADP binding" evidence="1">
    <location>
        <begin position="4"/>
        <end position="128"/>
    </location>
</feature>
<dbReference type="Pfam" id="PF03435">
    <property type="entry name" value="Sacchrp_dh_NADP"/>
    <property type="match status" value="1"/>
</dbReference>
<sequence>MKKVLIIGAGAQGAVISWVLTRADDVSEVVLGDIDLKRMKEIGETNKSKKLKIEKLDASDVNGMVKLMKGGKFNLVVNATLPVFNDQIMEACYEAKTDYQDLATDEYFPEGDRNIPVKELKYAKKWEEASLKGLILAGSDAGTTNVMAKEVADELDEIDSIKIKDYTITESEKPIVLWQPQTYLEDLSSPAVIWDNGYKEMPPFSGEEEYDFPLPIGAKGKVYYHSHEEPLVIPKFIGKPVKYVDFKMGEPAIMFWKSLVDLGLMSEKPVKIEGKEVAPRDVFLKLLPPTPSAKQLVELVKNGKFMSRQILTVDVYGKKAGKDLHYQLWTEGPNSTAACERIPGASDVSYATSVSGAIFALMMLREQVNHKGVFPPEVFNKEERDIYFKGIGEWNIKIHKKVEKVMN</sequence>
<name>A0A662DGY6_UNCAE</name>
<dbReference type="EMBL" id="QMQA01000016">
    <property type="protein sequence ID" value="RLE15124.1"/>
    <property type="molecule type" value="Genomic_DNA"/>
</dbReference>
<dbReference type="Proteomes" id="UP000280417">
    <property type="component" value="Unassembled WGS sequence"/>
</dbReference>
<dbReference type="Pfam" id="PF16653">
    <property type="entry name" value="Sacchrp_dh_C"/>
    <property type="match status" value="1"/>
</dbReference>
<accession>A0A662DGY6</accession>
<reference evidence="3 4" key="1">
    <citation type="submission" date="2018-06" db="EMBL/GenBank/DDBJ databases">
        <title>Extensive metabolic versatility and redundancy in microbially diverse, dynamic hydrothermal sediments.</title>
        <authorList>
            <person name="Dombrowski N."/>
            <person name="Teske A."/>
            <person name="Baker B.J."/>
        </authorList>
    </citation>
    <scope>NUCLEOTIDE SEQUENCE [LARGE SCALE GENOMIC DNA]</scope>
    <source>
        <strain evidence="3">B3_G15</strain>
    </source>
</reference>
<gene>
    <name evidence="3" type="ORF">DRJ04_01055</name>
</gene>
<evidence type="ECO:0000259" key="1">
    <source>
        <dbReference type="Pfam" id="PF03435"/>
    </source>
</evidence>
<dbReference type="InterPro" id="IPR005097">
    <property type="entry name" value="Sacchrp_dh_NADP-bd"/>
</dbReference>
<evidence type="ECO:0000313" key="4">
    <source>
        <dbReference type="Proteomes" id="UP000280417"/>
    </source>
</evidence>
<feature type="domain" description="Saccharopine dehydrogenase-like C-terminal" evidence="2">
    <location>
        <begin position="138"/>
        <end position="387"/>
    </location>
</feature>
<dbReference type="Gene3D" id="3.40.50.720">
    <property type="entry name" value="NAD(P)-binding Rossmann-like Domain"/>
    <property type="match status" value="1"/>
</dbReference>
<dbReference type="InterPro" id="IPR036291">
    <property type="entry name" value="NAD(P)-bd_dom_sf"/>
</dbReference>
<dbReference type="SUPFAM" id="SSF51735">
    <property type="entry name" value="NAD(P)-binding Rossmann-fold domains"/>
    <property type="match status" value="1"/>
</dbReference>
<protein>
    <recommendedName>
        <fullName evidence="5">Saccharopine dehydrogenase</fullName>
    </recommendedName>
</protein>
<dbReference type="AlphaFoldDB" id="A0A662DGY6"/>